<dbReference type="CDD" id="cd06503">
    <property type="entry name" value="ATP-synt_Fo_b"/>
    <property type="match status" value="1"/>
</dbReference>
<keyword evidence="2" id="KW-0812">Transmembrane</keyword>
<evidence type="ECO:0000313" key="4">
    <source>
        <dbReference type="Proteomes" id="UP001149165"/>
    </source>
</evidence>
<accession>A0A9W9KKR4</accession>
<evidence type="ECO:0000313" key="3">
    <source>
        <dbReference type="EMBL" id="KAJ5109291.1"/>
    </source>
</evidence>
<keyword evidence="4" id="KW-1185">Reference proteome</keyword>
<dbReference type="AlphaFoldDB" id="A0A9W9KKR4"/>
<feature type="region of interest" description="Disordered" evidence="1">
    <location>
        <begin position="323"/>
        <end position="454"/>
    </location>
</feature>
<keyword evidence="2" id="KW-1133">Transmembrane helix</keyword>
<keyword evidence="2" id="KW-0472">Membrane</keyword>
<organism evidence="3 4">
    <name type="scientific">Penicillium angulare</name>
    <dbReference type="NCBI Taxonomy" id="116970"/>
    <lineage>
        <taxon>Eukaryota</taxon>
        <taxon>Fungi</taxon>
        <taxon>Dikarya</taxon>
        <taxon>Ascomycota</taxon>
        <taxon>Pezizomycotina</taxon>
        <taxon>Eurotiomycetes</taxon>
        <taxon>Eurotiomycetidae</taxon>
        <taxon>Eurotiales</taxon>
        <taxon>Aspergillaceae</taxon>
        <taxon>Penicillium</taxon>
    </lineage>
</organism>
<sequence length="454" mass="51931">MNEEKLIRLLANETPLVETLRHYLSLQEAVQILEQFESDSWLPNGQVLWSGMPREKAQQWADRHRLQTLTTAMGPLMDVNHPNCLKSTKTHHQWSKYVHGASALFAWRIANGEEVTLLSPPPPERFHPSGLSYYQVIEEPIIRGSFGQNAVHKINIVHPLIKGSDEFFYELWPNDRRDKWVERFGLSACKMKWRQVRHSKVKTKSQSLMAFPKQHFSSPEELKYVEQHKPACIKPLYIISLLLVFLITLSQIPVVVLFYLLYLLLGKTWNGNDATKDDKVILKTPAATPITISAKATKAEHPTETSGQGATYKMEACEKSQKNVEKKIKNEKKARAKAQEEAARKLKNEKKARAKAQEEAARKLKNEKKARAKAQEEAARKLKNEKKARAKAQEEAARKLKNEKKARAKAQEEAARKLKNEKKARAKAQEEAARKIENESKARAKAQQEARKST</sequence>
<reference evidence="3" key="1">
    <citation type="submission" date="2022-11" db="EMBL/GenBank/DDBJ databases">
        <authorList>
            <person name="Petersen C."/>
        </authorList>
    </citation>
    <scope>NUCLEOTIDE SEQUENCE</scope>
    <source>
        <strain evidence="3">IBT 30069</strain>
    </source>
</reference>
<reference evidence="3" key="2">
    <citation type="journal article" date="2023" name="IMA Fungus">
        <title>Comparative genomic study of the Penicillium genus elucidates a diverse pangenome and 15 lateral gene transfer events.</title>
        <authorList>
            <person name="Petersen C."/>
            <person name="Sorensen T."/>
            <person name="Nielsen M.R."/>
            <person name="Sondergaard T.E."/>
            <person name="Sorensen J.L."/>
            <person name="Fitzpatrick D.A."/>
            <person name="Frisvad J.C."/>
            <person name="Nielsen K.L."/>
        </authorList>
    </citation>
    <scope>NUCLEOTIDE SEQUENCE</scope>
    <source>
        <strain evidence="3">IBT 30069</strain>
    </source>
</reference>
<evidence type="ECO:0000256" key="2">
    <source>
        <dbReference type="SAM" id="Phobius"/>
    </source>
</evidence>
<name>A0A9W9KKR4_9EURO</name>
<feature type="transmembrane region" description="Helical" evidence="2">
    <location>
        <begin position="236"/>
        <end position="262"/>
    </location>
</feature>
<comment type="caution">
    <text evidence="3">The sequence shown here is derived from an EMBL/GenBank/DDBJ whole genome shotgun (WGS) entry which is preliminary data.</text>
</comment>
<evidence type="ECO:0000256" key="1">
    <source>
        <dbReference type="SAM" id="MobiDB-lite"/>
    </source>
</evidence>
<protein>
    <submittedName>
        <fullName evidence="3">Uncharacterized protein</fullName>
    </submittedName>
</protein>
<dbReference type="OrthoDB" id="5232980at2759"/>
<dbReference type="Proteomes" id="UP001149165">
    <property type="component" value="Unassembled WGS sequence"/>
</dbReference>
<dbReference type="EMBL" id="JAPQKH010000003">
    <property type="protein sequence ID" value="KAJ5109291.1"/>
    <property type="molecule type" value="Genomic_DNA"/>
</dbReference>
<proteinExistence type="predicted"/>
<gene>
    <name evidence="3" type="ORF">N7456_005966</name>
</gene>